<dbReference type="AlphaFoldDB" id="A0A2Z4IP00"/>
<proteinExistence type="inferred from homology"/>
<dbReference type="PANTHER" id="PTHR34389">
    <property type="entry name" value="L-RHAMNOSE MUTAROTASE"/>
    <property type="match status" value="1"/>
</dbReference>
<keyword evidence="7" id="KW-1185">Reference proteome</keyword>
<dbReference type="GO" id="GO:0005737">
    <property type="term" value="C:cytoplasm"/>
    <property type="evidence" value="ECO:0007669"/>
    <property type="project" value="InterPro"/>
</dbReference>
<keyword evidence="4" id="KW-0684">Rhamnose metabolism</keyword>
<dbReference type="Proteomes" id="UP000248688">
    <property type="component" value="Chromosome"/>
</dbReference>
<dbReference type="EMBL" id="CP030041">
    <property type="protein sequence ID" value="AWW32841.1"/>
    <property type="molecule type" value="Genomic_DNA"/>
</dbReference>
<accession>A0A2Z4IP00</accession>
<dbReference type="PANTHER" id="PTHR34389:SF2">
    <property type="entry name" value="L-RHAMNOSE MUTAROTASE"/>
    <property type="match status" value="1"/>
</dbReference>
<dbReference type="NCBIfam" id="TIGR02625">
    <property type="entry name" value="YiiL_rotase"/>
    <property type="match status" value="1"/>
</dbReference>
<reference evidence="6 7" key="1">
    <citation type="submission" date="2018-06" db="EMBL/GenBank/DDBJ databases">
        <title>Echinicola strongylocentroti sp. nov., isolated from a sea urchin Strongylocentrotus intermedius.</title>
        <authorList>
            <person name="Bae S.S."/>
        </authorList>
    </citation>
    <scope>NUCLEOTIDE SEQUENCE [LARGE SCALE GENOMIC DNA]</scope>
    <source>
        <strain evidence="6 7">MEBiC08714</strain>
    </source>
</reference>
<dbReference type="EC" id="5.1.3.32" evidence="5"/>
<dbReference type="RefSeq" id="WP_112786213.1">
    <property type="nucleotide sequence ID" value="NZ_CP030041.1"/>
</dbReference>
<evidence type="ECO:0000256" key="1">
    <source>
        <dbReference type="ARBA" id="ARBA00022490"/>
    </source>
</evidence>
<dbReference type="GO" id="GO:0019301">
    <property type="term" value="P:rhamnose catabolic process"/>
    <property type="evidence" value="ECO:0007669"/>
    <property type="project" value="UniProtKB-UniRule"/>
</dbReference>
<dbReference type="GO" id="GO:0062192">
    <property type="term" value="F:L-rhamnose mutarotase activity"/>
    <property type="evidence" value="ECO:0007669"/>
    <property type="project" value="UniProtKB-UniRule"/>
</dbReference>
<name>A0A2Z4IP00_9BACT</name>
<sequence length="104" mass="12488">MIRKAFKMKVYPDQLEEYKRRHNPIWTELKDTLKNHGVSNYSIFYDKETNSLFGYAEVSSNKQWEEIANTPICRQWWDHMSELMETNADNSPVSIDLQEVFYMS</sequence>
<dbReference type="InterPro" id="IPR013448">
    <property type="entry name" value="L-rhamnose_mutarotase"/>
</dbReference>
<dbReference type="InterPro" id="IPR008000">
    <property type="entry name" value="Rham/fucose_mutarotase"/>
</dbReference>
<evidence type="ECO:0000313" key="7">
    <source>
        <dbReference type="Proteomes" id="UP000248688"/>
    </source>
</evidence>
<organism evidence="6 7">
    <name type="scientific">Echinicola strongylocentroti</name>
    <dbReference type="NCBI Taxonomy" id="1795355"/>
    <lineage>
        <taxon>Bacteria</taxon>
        <taxon>Pseudomonadati</taxon>
        <taxon>Bacteroidota</taxon>
        <taxon>Cytophagia</taxon>
        <taxon>Cytophagales</taxon>
        <taxon>Cyclobacteriaceae</taxon>
        <taxon>Echinicola</taxon>
    </lineage>
</organism>
<dbReference type="Gene3D" id="3.30.70.100">
    <property type="match status" value="1"/>
</dbReference>
<evidence type="ECO:0000256" key="3">
    <source>
        <dbReference type="ARBA" id="ARBA00023277"/>
    </source>
</evidence>
<keyword evidence="2 6" id="KW-0413">Isomerase</keyword>
<dbReference type="Pfam" id="PF05336">
    <property type="entry name" value="rhaM"/>
    <property type="match status" value="1"/>
</dbReference>
<evidence type="ECO:0000256" key="5">
    <source>
        <dbReference type="NCBIfam" id="TIGR02625"/>
    </source>
</evidence>
<dbReference type="OrthoDB" id="9799608at2"/>
<dbReference type="InterPro" id="IPR011008">
    <property type="entry name" value="Dimeric_a/b-barrel"/>
</dbReference>
<protein>
    <recommendedName>
        <fullName evidence="5">L-rhamnose mutarotase</fullName>
        <ecNumber evidence="5">5.1.3.32</ecNumber>
    </recommendedName>
</protein>
<dbReference type="KEGG" id="est:DN752_23360"/>
<evidence type="ECO:0000313" key="6">
    <source>
        <dbReference type="EMBL" id="AWW32841.1"/>
    </source>
</evidence>
<dbReference type="HAMAP" id="MF_01663">
    <property type="entry name" value="L_rham_rotase"/>
    <property type="match status" value="1"/>
</dbReference>
<evidence type="ECO:0000256" key="4">
    <source>
        <dbReference type="ARBA" id="ARBA00023308"/>
    </source>
</evidence>
<evidence type="ECO:0000256" key="2">
    <source>
        <dbReference type="ARBA" id="ARBA00023235"/>
    </source>
</evidence>
<keyword evidence="1" id="KW-0963">Cytoplasm</keyword>
<dbReference type="SUPFAM" id="SSF54909">
    <property type="entry name" value="Dimeric alpha+beta barrel"/>
    <property type="match status" value="1"/>
</dbReference>
<gene>
    <name evidence="6" type="primary">rhaM</name>
    <name evidence="6" type="ORF">DN752_23360</name>
</gene>
<keyword evidence="3" id="KW-0119">Carbohydrate metabolism</keyword>